<dbReference type="SMART" id="SM00528">
    <property type="entry name" value="HNS"/>
    <property type="match status" value="1"/>
</dbReference>
<gene>
    <name evidence="8" type="ORF">FOC84_10710</name>
</gene>
<organism evidence="8 9">
    <name type="scientific">Achromobacter pestifer</name>
    <dbReference type="NCBI Taxonomy" id="1353889"/>
    <lineage>
        <taxon>Bacteria</taxon>
        <taxon>Pseudomonadati</taxon>
        <taxon>Pseudomonadota</taxon>
        <taxon>Betaproteobacteria</taxon>
        <taxon>Burkholderiales</taxon>
        <taxon>Alcaligenaceae</taxon>
        <taxon>Achromobacter</taxon>
    </lineage>
</organism>
<feature type="compositionally biased region" description="Basic residues" evidence="6">
    <location>
        <begin position="57"/>
        <end position="71"/>
    </location>
</feature>
<evidence type="ECO:0000313" key="8">
    <source>
        <dbReference type="EMBL" id="QKH35387.1"/>
    </source>
</evidence>
<dbReference type="EMBL" id="CP053985">
    <property type="protein sequence ID" value="QKH35387.1"/>
    <property type="molecule type" value="Genomic_DNA"/>
</dbReference>
<dbReference type="RefSeq" id="WP_173144402.1">
    <property type="nucleotide sequence ID" value="NZ_CP053985.1"/>
</dbReference>
<evidence type="ECO:0000256" key="1">
    <source>
        <dbReference type="ARBA" id="ARBA00004453"/>
    </source>
</evidence>
<dbReference type="InterPro" id="IPR027444">
    <property type="entry name" value="H-NS_C_dom"/>
</dbReference>
<dbReference type="KEGG" id="apes:FOC84_10710"/>
<feature type="region of interest" description="Disordered" evidence="6">
    <location>
        <begin position="46"/>
        <end position="112"/>
    </location>
</feature>
<keyword evidence="5" id="KW-0175">Coiled coil</keyword>
<dbReference type="InterPro" id="IPR037150">
    <property type="entry name" value="H-NS_C_dom_sf"/>
</dbReference>
<feature type="domain" description="DNA-binding protein H-NS-like C-terminal" evidence="7">
    <location>
        <begin position="68"/>
        <end position="112"/>
    </location>
</feature>
<comment type="subcellular location">
    <subcellularLocation>
        <location evidence="1">Cytoplasm</location>
        <location evidence="1">Nucleoid</location>
    </subcellularLocation>
</comment>
<feature type="coiled-coil region" evidence="5">
    <location>
        <begin position="5"/>
        <end position="32"/>
    </location>
</feature>
<comment type="similarity">
    <text evidence="2">Belongs to the histone-like protein H-NS family.</text>
</comment>
<evidence type="ECO:0000259" key="7">
    <source>
        <dbReference type="SMART" id="SM00528"/>
    </source>
</evidence>
<keyword evidence="4" id="KW-0238">DNA-binding</keyword>
<accession>A0A7D4DY65</accession>
<dbReference type="Gene3D" id="4.10.430.10">
    <property type="entry name" value="Histone-like protein H-NS, C-terminal domain"/>
    <property type="match status" value="1"/>
</dbReference>
<dbReference type="AlphaFoldDB" id="A0A7D4DY65"/>
<dbReference type="GO" id="GO:0009295">
    <property type="term" value="C:nucleoid"/>
    <property type="evidence" value="ECO:0007669"/>
    <property type="project" value="UniProtKB-SubCell"/>
</dbReference>
<dbReference type="PANTHER" id="PTHR38097:SF2">
    <property type="entry name" value="DNA-BINDING PROTEIN STPA"/>
    <property type="match status" value="1"/>
</dbReference>
<evidence type="ECO:0000256" key="5">
    <source>
        <dbReference type="SAM" id="Coils"/>
    </source>
</evidence>
<name>A0A7D4DY65_9BURK</name>
<dbReference type="Proteomes" id="UP000500970">
    <property type="component" value="Chromosome"/>
</dbReference>
<reference evidence="8 9" key="1">
    <citation type="submission" date="2020-05" db="EMBL/GenBank/DDBJ databases">
        <title>FDA dAtabase for Regulatory Grade micrObial Sequences (FDA-ARGOS): Supporting development and validation of Infectious Disease Dx tests.</title>
        <authorList>
            <person name="Sproer C."/>
            <person name="Gronow S."/>
            <person name="Severitt S."/>
            <person name="Schroder I."/>
            <person name="Tallon L."/>
            <person name="Sadzewicz L."/>
            <person name="Zhao X."/>
            <person name="Vavikolanu K."/>
            <person name="Mehta A."/>
            <person name="Aluvathingal J."/>
            <person name="Nadendla S."/>
            <person name="Myers T."/>
            <person name="Yan Y."/>
            <person name="Sichtig H."/>
        </authorList>
    </citation>
    <scope>NUCLEOTIDE SEQUENCE [LARGE SCALE GENOMIC DNA]</scope>
    <source>
        <strain evidence="8 9">FDAARGOS_790</strain>
    </source>
</reference>
<evidence type="ECO:0000256" key="2">
    <source>
        <dbReference type="ARBA" id="ARBA00010610"/>
    </source>
</evidence>
<protein>
    <submittedName>
        <fullName evidence="8">H-NS histone family protein</fullName>
    </submittedName>
</protein>
<keyword evidence="3" id="KW-0963">Cytoplasm</keyword>
<evidence type="ECO:0000256" key="3">
    <source>
        <dbReference type="ARBA" id="ARBA00022490"/>
    </source>
</evidence>
<evidence type="ECO:0000256" key="4">
    <source>
        <dbReference type="ARBA" id="ARBA00023125"/>
    </source>
</evidence>
<keyword evidence="9" id="KW-1185">Reference proteome</keyword>
<dbReference type="SUPFAM" id="SSF81273">
    <property type="entry name" value="H-NS histone-like proteins"/>
    <property type="match status" value="1"/>
</dbReference>
<evidence type="ECO:0000256" key="6">
    <source>
        <dbReference type="SAM" id="MobiDB-lite"/>
    </source>
</evidence>
<dbReference type="GO" id="GO:0003677">
    <property type="term" value="F:DNA binding"/>
    <property type="evidence" value="ECO:0007669"/>
    <property type="project" value="UniProtKB-KW"/>
</dbReference>
<sequence>MTNAIAKINAQIKKLEEQHRQLTLRRRADEIKNIVQTMREYGLSPQDILPAFTGEQRKKKTPIKPSQRKPRGPVAPKYRHPTTGETWTGRGRAPRWLVAAESDGADRADYRI</sequence>
<evidence type="ECO:0000313" key="9">
    <source>
        <dbReference type="Proteomes" id="UP000500970"/>
    </source>
</evidence>
<dbReference type="Pfam" id="PF00816">
    <property type="entry name" value="Histone_HNS"/>
    <property type="match status" value="1"/>
</dbReference>
<dbReference type="PANTHER" id="PTHR38097">
    <property type="match status" value="1"/>
</dbReference>
<proteinExistence type="inferred from homology"/>